<dbReference type="GO" id="GO:0004099">
    <property type="term" value="F:chitin deacetylase activity"/>
    <property type="evidence" value="ECO:0007669"/>
    <property type="project" value="UniProtKB-EC"/>
</dbReference>
<keyword evidence="17" id="KW-1185">Reference proteome</keyword>
<proteinExistence type="predicted"/>
<feature type="region of interest" description="Disordered" evidence="11">
    <location>
        <begin position="387"/>
        <end position="432"/>
    </location>
</feature>
<dbReference type="SUPFAM" id="SSF88713">
    <property type="entry name" value="Glycoside hydrolase/deacetylase"/>
    <property type="match status" value="1"/>
</dbReference>
<dbReference type="EC" id="3.5.1.41" evidence="9"/>
<dbReference type="Gene3D" id="3.20.20.370">
    <property type="entry name" value="Glycoside hydrolase/deacetylase"/>
    <property type="match status" value="1"/>
</dbReference>
<keyword evidence="5" id="KW-0119">Carbohydrate metabolism</keyword>
<evidence type="ECO:0000256" key="5">
    <source>
        <dbReference type="ARBA" id="ARBA00023277"/>
    </source>
</evidence>
<evidence type="ECO:0000313" key="17">
    <source>
        <dbReference type="Proteomes" id="UP000836402"/>
    </source>
</evidence>
<gene>
    <name evidence="15" type="ORF">A4X03_0g2361</name>
    <name evidence="14" type="ORF">JKIAZH3_G140</name>
</gene>
<organism evidence="15 16">
    <name type="scientific">Tilletia caries</name>
    <name type="common">wheat bunt fungus</name>
    <dbReference type="NCBI Taxonomy" id="13290"/>
    <lineage>
        <taxon>Eukaryota</taxon>
        <taxon>Fungi</taxon>
        <taxon>Dikarya</taxon>
        <taxon>Basidiomycota</taxon>
        <taxon>Ustilaginomycotina</taxon>
        <taxon>Exobasidiomycetes</taxon>
        <taxon>Tilletiales</taxon>
        <taxon>Tilletiaceae</taxon>
        <taxon>Tilletia</taxon>
    </lineage>
</organism>
<evidence type="ECO:0000256" key="10">
    <source>
        <dbReference type="ARBA" id="ARBA00048494"/>
    </source>
</evidence>
<reference evidence="14" key="3">
    <citation type="submission" date="2020-10" db="EMBL/GenBank/DDBJ databases">
        <authorList>
            <person name="Sedaghatjoo S."/>
        </authorList>
    </citation>
    <scope>NUCLEOTIDE SEQUENCE</scope>
    <source>
        <strain evidence="14">AZH3</strain>
    </source>
</reference>
<comment type="catalytic activity">
    <reaction evidence="10">
        <text>[(1-&gt;4)-N-acetyl-beta-D-glucosaminyl](n) + n H2O = chitosan + n acetate</text>
        <dbReference type="Rhea" id="RHEA:10464"/>
        <dbReference type="Rhea" id="RHEA-COMP:9593"/>
        <dbReference type="Rhea" id="RHEA-COMP:9597"/>
        <dbReference type="ChEBI" id="CHEBI:15377"/>
        <dbReference type="ChEBI" id="CHEBI:17029"/>
        <dbReference type="ChEBI" id="CHEBI:30089"/>
        <dbReference type="ChEBI" id="CHEBI:57704"/>
        <dbReference type="EC" id="3.5.1.41"/>
    </reaction>
    <physiologicalReaction direction="left-to-right" evidence="10">
        <dbReference type="Rhea" id="RHEA:10465"/>
    </physiologicalReaction>
</comment>
<evidence type="ECO:0000256" key="3">
    <source>
        <dbReference type="ARBA" id="ARBA00022622"/>
    </source>
</evidence>
<evidence type="ECO:0000313" key="14">
    <source>
        <dbReference type="EMBL" id="CAD6919953.1"/>
    </source>
</evidence>
<evidence type="ECO:0000256" key="12">
    <source>
        <dbReference type="SAM" id="SignalP"/>
    </source>
</evidence>
<dbReference type="AlphaFoldDB" id="A0A177UNN7"/>
<feature type="chain" id="PRO_5043534150" description="chitin deacetylase" evidence="12">
    <location>
        <begin position="28"/>
        <end position="461"/>
    </location>
</feature>
<dbReference type="InterPro" id="IPR011330">
    <property type="entry name" value="Glyco_hydro/deAcase_b/a-brl"/>
</dbReference>
<dbReference type="GO" id="GO:0009272">
    <property type="term" value="P:fungal-type cell wall biogenesis"/>
    <property type="evidence" value="ECO:0007669"/>
    <property type="project" value="UniProtKB-ARBA"/>
</dbReference>
<evidence type="ECO:0000256" key="7">
    <source>
        <dbReference type="ARBA" id="ARBA00023288"/>
    </source>
</evidence>
<dbReference type="EMBL" id="CAJHJG010002400">
    <property type="protein sequence ID" value="CAD6919953.1"/>
    <property type="molecule type" value="Genomic_DNA"/>
</dbReference>
<evidence type="ECO:0000313" key="16">
    <source>
        <dbReference type="Proteomes" id="UP000077671"/>
    </source>
</evidence>
<feature type="signal peptide" evidence="12">
    <location>
        <begin position="1"/>
        <end position="27"/>
    </location>
</feature>
<dbReference type="PROSITE" id="PS51677">
    <property type="entry name" value="NODB"/>
    <property type="match status" value="1"/>
</dbReference>
<keyword evidence="8" id="KW-0624">Polysaccharide degradation</keyword>
<dbReference type="InterPro" id="IPR002509">
    <property type="entry name" value="NODB_dom"/>
</dbReference>
<dbReference type="GO" id="GO:0006032">
    <property type="term" value="P:chitin catabolic process"/>
    <property type="evidence" value="ECO:0007669"/>
    <property type="project" value="UniProtKB-KW"/>
</dbReference>
<accession>A0A177UNN7</accession>
<sequence length="461" mass="48224">MKFTITSSAAAAAAAVVVLGLAQNTEACDHDAVRRATLINQDPVQRAAIHRRHFLAHSDSHNKSANRKRQSSSKYPPAFATPPKSMTPKEWLDALSAAESAGKIPKIPRTKLDASGAITYPAGTDIQSVCSWTQTNCFGANDISKAPDGYWGLNFDDGPNTPSPMLYNFLSQQKTAATFFLIGSNMVGNPDAIKQAQSLGVGHFGVHTWSHTVQTTLSNEDIVAELGWTMQIIYDLTGRIPSHWRPPQGDADSRVRAVAEEVFGLIAVMWDEECNDWCIAETGDIAPGCASTTPGKSVSSITKAIDDATKLPKSPGVILLEHDLTQYSIKAFEDHTWTGIKSQGWNAQPIGNFPGEPSWYANAANSTSPVTSQTSMLKSARVAIAGGGSGTGSGSGSSTASTTATKGTKSSSSSSSRNSATGTSSSSTNAASSNRIVNPLAPLAGSIGALVVVALGAAALV</sequence>
<reference evidence="15" key="2">
    <citation type="journal article" date="2019" name="IMA Fungus">
        <title>Genome sequencing and comparison of five Tilletia species to identify candidate genes for the detection of regulated species infecting wheat.</title>
        <authorList>
            <person name="Nguyen H.D.T."/>
            <person name="Sultana T."/>
            <person name="Kesanakurti P."/>
            <person name="Hambleton S."/>
        </authorList>
    </citation>
    <scope>NUCLEOTIDE SEQUENCE</scope>
    <source>
        <strain evidence="15">DAOMC 238032</strain>
    </source>
</reference>
<keyword evidence="4" id="KW-0146">Chitin degradation</keyword>
<evidence type="ECO:0000256" key="6">
    <source>
        <dbReference type="ARBA" id="ARBA00023285"/>
    </source>
</evidence>
<comment type="caution">
    <text evidence="15">The sequence shown here is derived from an EMBL/GenBank/DDBJ whole genome shotgun (WGS) entry which is preliminary data.</text>
</comment>
<keyword evidence="6" id="KW-0170">Cobalt</keyword>
<evidence type="ECO:0000256" key="1">
    <source>
        <dbReference type="ARBA" id="ARBA00001941"/>
    </source>
</evidence>
<dbReference type="Proteomes" id="UP000077671">
    <property type="component" value="Unassembled WGS sequence"/>
</dbReference>
<evidence type="ECO:0000256" key="9">
    <source>
        <dbReference type="ARBA" id="ARBA00024056"/>
    </source>
</evidence>
<feature type="domain" description="NodB homology" evidence="13">
    <location>
        <begin position="149"/>
        <end position="348"/>
    </location>
</feature>
<evidence type="ECO:0000256" key="4">
    <source>
        <dbReference type="ARBA" id="ARBA00023024"/>
    </source>
</evidence>
<keyword evidence="3" id="KW-0336">GPI-anchor</keyword>
<dbReference type="InterPro" id="IPR050248">
    <property type="entry name" value="Polysacc_deacetylase_ArnD"/>
</dbReference>
<feature type="region of interest" description="Disordered" evidence="11">
    <location>
        <begin position="54"/>
        <end position="87"/>
    </location>
</feature>
<dbReference type="PANTHER" id="PTHR10587:SF135">
    <property type="entry name" value="CHITIN DEACETYLASE 3"/>
    <property type="match status" value="1"/>
</dbReference>
<feature type="compositionally biased region" description="Low complexity" evidence="11">
    <location>
        <begin position="396"/>
        <end position="432"/>
    </location>
</feature>
<comment type="cofactor">
    <cofactor evidence="1">
        <name>Co(2+)</name>
        <dbReference type="ChEBI" id="CHEBI:48828"/>
    </cofactor>
</comment>
<keyword evidence="12" id="KW-0732">Signal</keyword>
<evidence type="ECO:0000256" key="8">
    <source>
        <dbReference type="ARBA" id="ARBA00023326"/>
    </source>
</evidence>
<keyword evidence="3" id="KW-0472">Membrane</keyword>
<dbReference type="PANTHER" id="PTHR10587">
    <property type="entry name" value="GLYCOSYL TRANSFERASE-RELATED"/>
    <property type="match status" value="1"/>
</dbReference>
<dbReference type="GO" id="GO:0005886">
    <property type="term" value="C:plasma membrane"/>
    <property type="evidence" value="ECO:0007669"/>
    <property type="project" value="UniProtKB-SubCell"/>
</dbReference>
<evidence type="ECO:0000313" key="15">
    <source>
        <dbReference type="EMBL" id="KAE8262555.1"/>
    </source>
</evidence>
<dbReference type="GO" id="GO:0098552">
    <property type="term" value="C:side of membrane"/>
    <property type="evidence" value="ECO:0007669"/>
    <property type="project" value="UniProtKB-KW"/>
</dbReference>
<protein>
    <recommendedName>
        <fullName evidence="9">chitin deacetylase</fullName>
        <ecNumber evidence="9">3.5.1.41</ecNumber>
    </recommendedName>
</protein>
<keyword evidence="7" id="KW-0449">Lipoprotein</keyword>
<evidence type="ECO:0000256" key="11">
    <source>
        <dbReference type="SAM" id="MobiDB-lite"/>
    </source>
</evidence>
<dbReference type="EMBL" id="LWDD02000225">
    <property type="protein sequence ID" value="KAE8262555.1"/>
    <property type="molecule type" value="Genomic_DNA"/>
</dbReference>
<reference evidence="15" key="1">
    <citation type="submission" date="2016-04" db="EMBL/GenBank/DDBJ databases">
        <authorList>
            <person name="Nguyen H.D."/>
            <person name="Kesanakurti P."/>
            <person name="Cullis J."/>
            <person name="Levesque C.A."/>
            <person name="Hambleton S."/>
        </authorList>
    </citation>
    <scope>NUCLEOTIDE SEQUENCE</scope>
    <source>
        <strain evidence="15">DAOMC 238032</strain>
    </source>
</reference>
<evidence type="ECO:0000256" key="2">
    <source>
        <dbReference type="ARBA" id="ARBA00004609"/>
    </source>
</evidence>
<dbReference type="GO" id="GO:0000272">
    <property type="term" value="P:polysaccharide catabolic process"/>
    <property type="evidence" value="ECO:0007669"/>
    <property type="project" value="UniProtKB-KW"/>
</dbReference>
<comment type="subcellular location">
    <subcellularLocation>
        <location evidence="2">Cell membrane</location>
        <topology evidence="2">Lipid-anchor</topology>
        <topology evidence="2">GPI-anchor</topology>
    </subcellularLocation>
</comment>
<keyword evidence="3" id="KW-0325">Glycoprotein</keyword>
<evidence type="ECO:0000259" key="13">
    <source>
        <dbReference type="PROSITE" id="PS51677"/>
    </source>
</evidence>
<dbReference type="Proteomes" id="UP000836402">
    <property type="component" value="Unassembled WGS sequence"/>
</dbReference>
<dbReference type="Pfam" id="PF01522">
    <property type="entry name" value="Polysacc_deac_1"/>
    <property type="match status" value="1"/>
</dbReference>
<name>A0A177UNN7_9BASI</name>